<keyword evidence="2" id="KW-1185">Reference proteome</keyword>
<dbReference type="Proteomes" id="UP000326532">
    <property type="component" value="Unassembled WGS sequence"/>
</dbReference>
<dbReference type="AlphaFoldDB" id="A0A5N6DGB9"/>
<organism evidence="1 2">
    <name type="scientific">Aspergillus parasiticus</name>
    <dbReference type="NCBI Taxonomy" id="5067"/>
    <lineage>
        <taxon>Eukaryota</taxon>
        <taxon>Fungi</taxon>
        <taxon>Dikarya</taxon>
        <taxon>Ascomycota</taxon>
        <taxon>Pezizomycotina</taxon>
        <taxon>Eurotiomycetes</taxon>
        <taxon>Eurotiomycetidae</taxon>
        <taxon>Eurotiales</taxon>
        <taxon>Aspergillaceae</taxon>
        <taxon>Aspergillus</taxon>
        <taxon>Aspergillus subgen. Circumdati</taxon>
    </lineage>
</organism>
<sequence length="118" mass="13315">MNKIQRAINNIRKNTNKLTAKIEDSLQTFTSIAQGTPLPCYYQSNHNSASSAPTRLVDLDRDRTVTTEKHRHLAAVKTVQSTLISIQFVTAKILRLDNLQLFLRSAKEAEIAQTHQNV</sequence>
<dbReference type="VEuPathDB" id="FungiDB:BDV34DRAFT_226607"/>
<gene>
    <name evidence="1" type="ORF">BDV34DRAFT_226607</name>
</gene>
<accession>A0A5N6DGB9</accession>
<dbReference type="EMBL" id="ML734982">
    <property type="protein sequence ID" value="KAB8204222.1"/>
    <property type="molecule type" value="Genomic_DNA"/>
</dbReference>
<evidence type="ECO:0000313" key="1">
    <source>
        <dbReference type="EMBL" id="KAB8204222.1"/>
    </source>
</evidence>
<proteinExistence type="predicted"/>
<evidence type="ECO:0000313" key="2">
    <source>
        <dbReference type="Proteomes" id="UP000326532"/>
    </source>
</evidence>
<protein>
    <submittedName>
        <fullName evidence="1">Uncharacterized protein</fullName>
    </submittedName>
</protein>
<reference evidence="1 2" key="1">
    <citation type="submission" date="2019-04" db="EMBL/GenBank/DDBJ databases">
        <title>Fungal friends and foes A comparative genomics study of 23 Aspergillus species from section Flavi.</title>
        <authorList>
            <consortium name="DOE Joint Genome Institute"/>
            <person name="Kjaerbolling I."/>
            <person name="Vesth T.C."/>
            <person name="Frisvad J.C."/>
            <person name="Nybo J.L."/>
            <person name="Theobald S."/>
            <person name="Kildgaard S."/>
            <person name="Petersen T.I."/>
            <person name="Kuo A."/>
            <person name="Sato A."/>
            <person name="Lyhne E.K."/>
            <person name="Kogle M.E."/>
            <person name="Wiebenga A."/>
            <person name="Kun R.S."/>
            <person name="Lubbers R.J."/>
            <person name="Makela M.R."/>
            <person name="Barry K."/>
            <person name="Chovatia M."/>
            <person name="Clum A."/>
            <person name="Daum C."/>
            <person name="Haridas S."/>
            <person name="He G."/>
            <person name="LaButti K."/>
            <person name="Lipzen A."/>
            <person name="Mondo S."/>
            <person name="Pangilinan J."/>
            <person name="Riley R."/>
            <person name="Salamov A."/>
            <person name="Simmons B.A."/>
            <person name="Magnuson J.K."/>
            <person name="Henrissat B."/>
            <person name="Mortensen U.H."/>
            <person name="Larsen T.O."/>
            <person name="De vries R.P."/>
            <person name="Grigoriev I.V."/>
            <person name="Machida M."/>
            <person name="Baker S.E."/>
            <person name="Andersen M.R."/>
        </authorList>
    </citation>
    <scope>NUCLEOTIDE SEQUENCE [LARGE SCALE GENOMIC DNA]</scope>
    <source>
        <strain evidence="1 2">CBS 117618</strain>
    </source>
</reference>
<name>A0A5N6DGB9_ASPPA</name>